<evidence type="ECO:0000313" key="1">
    <source>
        <dbReference type="EMBL" id="BCT78038.1"/>
    </source>
</evidence>
<sequence length="204" mass="21792">MISLLWRAATIVIGVALAGLLVANASGLNPFQPQQVDRSQPALLKSINDISEYHAAVGNLQVVVDIEDNVTWVPSVIAGRRTLFVAAGTVDAYVDLAGIAGQDVVLSPDGKSATVRLPKAQLDKPNLDHDRSYVFSQDRGVLDRIADAMETPQQAQFYKLAESKLAAAAEDSELRKRAAENTKSMLTGLFKASGISVTFLDDAA</sequence>
<evidence type="ECO:0008006" key="3">
    <source>
        <dbReference type="Google" id="ProtNLM"/>
    </source>
</evidence>
<dbReference type="RefSeq" id="WP_229230683.1">
    <property type="nucleotide sequence ID" value="NZ_AP024525.1"/>
</dbReference>
<reference evidence="1 2" key="1">
    <citation type="journal article" date="2021" name="J. Biosci. Bioeng.">
        <title>Identification and characterization of a chc gene cluster responsible for the aromatization pathway of cyclohexanecarboxylate degradation in Sinomonas cyclohexanicum ATCC 51369.</title>
        <authorList>
            <person name="Yamamoto T."/>
            <person name="Hasegawa Y."/>
            <person name="Lau P.C.K."/>
            <person name="Iwaki H."/>
        </authorList>
    </citation>
    <scope>NUCLEOTIDE SEQUENCE [LARGE SCALE GENOMIC DNA]</scope>
    <source>
        <strain evidence="1 2">ATCC 51369</strain>
    </source>
</reference>
<gene>
    <name evidence="1" type="ORF">SCMU_38800</name>
</gene>
<protein>
    <recommendedName>
        <fullName evidence="3">DUF4230 domain-containing protein</fullName>
    </recommendedName>
</protein>
<dbReference type="Proteomes" id="UP001319861">
    <property type="component" value="Chromosome"/>
</dbReference>
<dbReference type="EMBL" id="AP024525">
    <property type="protein sequence ID" value="BCT78038.1"/>
    <property type="molecule type" value="Genomic_DNA"/>
</dbReference>
<dbReference type="Pfam" id="PF14014">
    <property type="entry name" value="DUF4230"/>
    <property type="match status" value="1"/>
</dbReference>
<evidence type="ECO:0000313" key="2">
    <source>
        <dbReference type="Proteomes" id="UP001319861"/>
    </source>
</evidence>
<name>A0ABN6FR50_SINCY</name>
<dbReference type="InterPro" id="IPR025324">
    <property type="entry name" value="DUF4230"/>
</dbReference>
<accession>A0ABN6FR50</accession>
<proteinExistence type="predicted"/>
<organism evidence="1 2">
    <name type="scientific">Sinomonas cyclohexanicum</name>
    <name type="common">Corynebacterium cyclohexanicum</name>
    <dbReference type="NCBI Taxonomy" id="322009"/>
    <lineage>
        <taxon>Bacteria</taxon>
        <taxon>Bacillati</taxon>
        <taxon>Actinomycetota</taxon>
        <taxon>Actinomycetes</taxon>
        <taxon>Micrococcales</taxon>
        <taxon>Micrococcaceae</taxon>
        <taxon>Sinomonas</taxon>
    </lineage>
</organism>
<keyword evidence="2" id="KW-1185">Reference proteome</keyword>